<evidence type="ECO:0000256" key="2">
    <source>
        <dbReference type="ARBA" id="ARBA00020595"/>
    </source>
</evidence>
<dbReference type="Proteomes" id="UP000314987">
    <property type="component" value="Unassembled WGS sequence"/>
</dbReference>
<accession>A0A4X2LWW8</accession>
<name>A0A4X2LWW8_VOMUR</name>
<dbReference type="PANTHER" id="PTHR14455">
    <property type="entry name" value="ASKOPOS"/>
    <property type="match status" value="1"/>
</dbReference>
<organism evidence="5 6">
    <name type="scientific">Vombatus ursinus</name>
    <name type="common">Common wombat</name>
    <dbReference type="NCBI Taxonomy" id="29139"/>
    <lineage>
        <taxon>Eukaryota</taxon>
        <taxon>Metazoa</taxon>
        <taxon>Chordata</taxon>
        <taxon>Craniata</taxon>
        <taxon>Vertebrata</taxon>
        <taxon>Euteleostomi</taxon>
        <taxon>Mammalia</taxon>
        <taxon>Metatheria</taxon>
        <taxon>Diprotodontia</taxon>
        <taxon>Vombatidae</taxon>
        <taxon>Vombatus</taxon>
    </lineage>
</organism>
<evidence type="ECO:0000256" key="3">
    <source>
        <dbReference type="ARBA" id="ARBA00023242"/>
    </source>
</evidence>
<dbReference type="STRING" id="29139.ENSVURP00010025985"/>
<reference evidence="5" key="2">
    <citation type="submission" date="2025-08" db="UniProtKB">
        <authorList>
            <consortium name="Ensembl"/>
        </authorList>
    </citation>
    <scope>IDENTIFICATION</scope>
</reference>
<dbReference type="GO" id="GO:0048306">
    <property type="term" value="F:calcium-dependent protein binding"/>
    <property type="evidence" value="ECO:0007669"/>
    <property type="project" value="InterPro"/>
</dbReference>
<reference evidence="5" key="3">
    <citation type="submission" date="2025-09" db="UniProtKB">
        <authorList>
            <consortium name="Ensembl"/>
        </authorList>
    </citation>
    <scope>IDENTIFICATION</scope>
</reference>
<dbReference type="Ensembl" id="ENSVURT00010029591.1">
    <property type="protein sequence ID" value="ENSVURP00010025985.1"/>
    <property type="gene ID" value="ENSVURG00010019897.1"/>
</dbReference>
<keyword evidence="3" id="KW-0539">Nucleus</keyword>
<dbReference type="InterPro" id="IPR026097">
    <property type="entry name" value="S100PBP"/>
</dbReference>
<keyword evidence="6" id="KW-1185">Reference proteome</keyword>
<proteinExistence type="predicted"/>
<dbReference type="GO" id="GO:0005634">
    <property type="term" value="C:nucleus"/>
    <property type="evidence" value="ECO:0007669"/>
    <property type="project" value="UniProtKB-SubCell"/>
</dbReference>
<sequence length="448" mass="49324">MLPLASPGMTCSLESSGGFDGSGSEQTKITSLLPKDSAPASSWGRYAQDGDGLDDALLELSEGEEDDGHFSYTEEEIEELLKDDDSLNEQPLGGLPKNAGGETEKLGSYSCASFGCPQDINVLCSLGPRAGPASVYKLPQRNTPASHVPTLTQSPSRHLVSEKNLLKITVVPPFNTTVCDDVLGPKKTEFSSKDGSTNANCLGTPSFLEEDVSKEDPGQDDGRLCTKEISSTYSVWNGPQPCKAGPQQGVPRAGDPCCEESVPLVSPTMEQPRRPEVALSSGNGGHRLGDTSRFPAVQLTKPVRLDTNSEKREGCERRLGKVMPCLQAKARSKIQIFSKIELEEKKQIYLKNVIAHLKNPLESNQGTLAELYALMDQVANVEYQMQNQRWQHPSDLTMRNYPRFRQKPLQRYSLTQWVDRNLRSHRRFQGLADQFQHKHTSLVSSPHL</sequence>
<reference evidence="6" key="1">
    <citation type="submission" date="2018-12" db="EMBL/GenBank/DDBJ databases">
        <authorList>
            <person name="Yazar S."/>
        </authorList>
    </citation>
    <scope>NUCLEOTIDE SEQUENCE [LARGE SCALE GENOMIC DNA]</scope>
</reference>
<evidence type="ECO:0000313" key="6">
    <source>
        <dbReference type="Proteomes" id="UP000314987"/>
    </source>
</evidence>
<feature type="region of interest" description="Disordered" evidence="4">
    <location>
        <begin position="265"/>
        <end position="292"/>
    </location>
</feature>
<gene>
    <name evidence="5" type="primary">S100PBP</name>
</gene>
<evidence type="ECO:0000256" key="4">
    <source>
        <dbReference type="SAM" id="MobiDB-lite"/>
    </source>
</evidence>
<dbReference type="Pfam" id="PF15427">
    <property type="entry name" value="S100PBPR"/>
    <property type="match status" value="1"/>
</dbReference>
<protein>
    <recommendedName>
        <fullName evidence="2">S100P-binding protein</fullName>
    </recommendedName>
</protein>
<dbReference type="AlphaFoldDB" id="A0A4X2LWW8"/>
<dbReference type="OMA" id="HHMQNSK"/>
<evidence type="ECO:0000313" key="5">
    <source>
        <dbReference type="Ensembl" id="ENSVURP00010025985.1"/>
    </source>
</evidence>
<feature type="region of interest" description="Disordered" evidence="4">
    <location>
        <begin position="1"/>
        <end position="51"/>
    </location>
</feature>
<evidence type="ECO:0000256" key="1">
    <source>
        <dbReference type="ARBA" id="ARBA00004123"/>
    </source>
</evidence>
<comment type="subcellular location">
    <subcellularLocation>
        <location evidence="1">Nucleus</location>
    </subcellularLocation>
</comment>
<dbReference type="GeneTree" id="ENSGT00390000007209"/>
<dbReference type="PANTHER" id="PTHR14455:SF0">
    <property type="entry name" value="S100P-BINDING PROTEIN"/>
    <property type="match status" value="1"/>
</dbReference>